<dbReference type="Pfam" id="PF03099">
    <property type="entry name" value="BPL_LplA_LipB"/>
    <property type="match status" value="1"/>
</dbReference>
<dbReference type="EMBL" id="JAVSOO010000022">
    <property type="protein sequence ID" value="MDT4287119.1"/>
    <property type="molecule type" value="Genomic_DNA"/>
</dbReference>
<evidence type="ECO:0000313" key="10">
    <source>
        <dbReference type="Proteomes" id="UP001269271"/>
    </source>
</evidence>
<dbReference type="InterPro" id="IPR045864">
    <property type="entry name" value="aa-tRNA-synth_II/BPL/LPL"/>
</dbReference>
<keyword evidence="4 5" id="KW-0092">Biotin</keyword>
<keyword evidence="5" id="KW-0238">DNA-binding</keyword>
<dbReference type="OMA" id="AVWKHIE"/>
<feature type="binding site" evidence="5">
    <location>
        <position position="187"/>
    </location>
    <ligand>
        <name>biotin</name>
        <dbReference type="ChEBI" id="CHEBI:57586"/>
    </ligand>
</feature>
<keyword evidence="5" id="KW-0805">Transcription regulation</keyword>
<dbReference type="InterPro" id="IPR030855">
    <property type="entry name" value="Bifunct_BirA"/>
</dbReference>
<dbReference type="PANTHER" id="PTHR12835">
    <property type="entry name" value="BIOTIN PROTEIN LIGASE"/>
    <property type="match status" value="1"/>
</dbReference>
<feature type="DNA-binding region" description="H-T-H motif" evidence="5">
    <location>
        <begin position="22"/>
        <end position="41"/>
    </location>
</feature>
<dbReference type="GO" id="GO:0004077">
    <property type="term" value="F:biotin--[biotin carboxyl-carrier protein] ligase activity"/>
    <property type="evidence" value="ECO:0007669"/>
    <property type="project" value="UniProtKB-UniRule"/>
</dbReference>
<dbReference type="NCBIfam" id="TIGR00121">
    <property type="entry name" value="birA_ligase"/>
    <property type="match status" value="1"/>
</dbReference>
<dbReference type="GO" id="GO:0003677">
    <property type="term" value="F:DNA binding"/>
    <property type="evidence" value="ECO:0007669"/>
    <property type="project" value="UniProtKB-UniRule"/>
</dbReference>
<dbReference type="InterPro" id="IPR004143">
    <property type="entry name" value="BPL_LPL_catalytic"/>
</dbReference>
<dbReference type="HAMAP" id="MF_00978">
    <property type="entry name" value="Bifunct_BirA"/>
    <property type="match status" value="1"/>
</dbReference>
<dbReference type="AlphaFoldDB" id="A0A2A1KA42"/>
<dbReference type="GO" id="GO:0005524">
    <property type="term" value="F:ATP binding"/>
    <property type="evidence" value="ECO:0007669"/>
    <property type="project" value="UniProtKB-UniRule"/>
</dbReference>
<dbReference type="STRING" id="1283.ShL2_01339"/>
<dbReference type="GO" id="GO:0006355">
    <property type="term" value="P:regulation of DNA-templated transcription"/>
    <property type="evidence" value="ECO:0007669"/>
    <property type="project" value="UniProtKB-UniRule"/>
</dbReference>
<evidence type="ECO:0000313" key="7">
    <source>
        <dbReference type="EMBL" id="MDT4287119.1"/>
    </source>
</evidence>
<keyword evidence="10" id="KW-1185">Reference proteome</keyword>
<accession>A0A2A1KA42</accession>
<dbReference type="SUPFAM" id="SSF55681">
    <property type="entry name" value="Class II aaRS and biotin synthetases"/>
    <property type="match status" value="1"/>
</dbReference>
<dbReference type="GO" id="GO:0005737">
    <property type="term" value="C:cytoplasm"/>
    <property type="evidence" value="ECO:0007669"/>
    <property type="project" value="TreeGrafter"/>
</dbReference>
<comment type="caution">
    <text evidence="5">Lacks conserved residue(s) required for the propagation of feature annotation.</text>
</comment>
<dbReference type="EMBL" id="PGWX01000182">
    <property type="protein sequence ID" value="PPJ76752.1"/>
    <property type="molecule type" value="Genomic_DNA"/>
</dbReference>
<dbReference type="SUPFAM" id="SSF46785">
    <property type="entry name" value="Winged helix' DNA-binding domain"/>
    <property type="match status" value="1"/>
</dbReference>
<dbReference type="InterPro" id="IPR004408">
    <property type="entry name" value="Biotin_CoA_COase_ligase"/>
</dbReference>
<organism evidence="8 9">
    <name type="scientific">Staphylococcus haemolyticus</name>
    <dbReference type="NCBI Taxonomy" id="1283"/>
    <lineage>
        <taxon>Bacteria</taxon>
        <taxon>Bacillati</taxon>
        <taxon>Bacillota</taxon>
        <taxon>Bacilli</taxon>
        <taxon>Bacillales</taxon>
        <taxon>Staphylococcaceae</taxon>
        <taxon>Staphylococcus</taxon>
    </lineage>
</organism>
<dbReference type="Pfam" id="PF08279">
    <property type="entry name" value="HTH_11"/>
    <property type="match status" value="1"/>
</dbReference>
<evidence type="ECO:0000256" key="3">
    <source>
        <dbReference type="ARBA" id="ARBA00022840"/>
    </source>
</evidence>
<evidence type="ECO:0000256" key="4">
    <source>
        <dbReference type="ARBA" id="ARBA00023267"/>
    </source>
</evidence>
<dbReference type="Pfam" id="PF02237">
    <property type="entry name" value="BPL_C"/>
    <property type="match status" value="1"/>
</dbReference>
<comment type="caution">
    <text evidence="8">The sequence shown here is derived from an EMBL/GenBank/DDBJ whole genome shotgun (WGS) entry which is preliminary data.</text>
</comment>
<keyword evidence="1 5" id="KW-0436">Ligase</keyword>
<dbReference type="Gene3D" id="1.10.10.10">
    <property type="entry name" value="Winged helix-like DNA-binding domain superfamily/Winged helix DNA-binding domain"/>
    <property type="match status" value="1"/>
</dbReference>
<dbReference type="SUPFAM" id="SSF50037">
    <property type="entry name" value="C-terminal domain of transcriptional repressors"/>
    <property type="match status" value="1"/>
</dbReference>
<comment type="catalytic activity">
    <reaction evidence="5">
        <text>biotin + L-lysyl-[protein] + ATP = N(6)-biotinyl-L-lysyl-[protein] + AMP + diphosphate + H(+)</text>
        <dbReference type="Rhea" id="RHEA:11756"/>
        <dbReference type="Rhea" id="RHEA-COMP:9752"/>
        <dbReference type="Rhea" id="RHEA-COMP:10505"/>
        <dbReference type="ChEBI" id="CHEBI:15378"/>
        <dbReference type="ChEBI" id="CHEBI:29969"/>
        <dbReference type="ChEBI" id="CHEBI:30616"/>
        <dbReference type="ChEBI" id="CHEBI:33019"/>
        <dbReference type="ChEBI" id="CHEBI:57586"/>
        <dbReference type="ChEBI" id="CHEBI:83144"/>
        <dbReference type="ChEBI" id="CHEBI:456215"/>
        <dbReference type="EC" id="6.3.4.15"/>
    </reaction>
</comment>
<keyword evidence="3 5" id="KW-0067">ATP-binding</keyword>
<dbReference type="PROSITE" id="PS51733">
    <property type="entry name" value="BPL_LPL_CATALYTIC"/>
    <property type="match status" value="1"/>
</dbReference>
<gene>
    <name evidence="5" type="primary">birA</name>
    <name evidence="8" type="ORF">CV019_02565</name>
    <name evidence="7" type="ORF">RO950_08815</name>
</gene>
<protein>
    <recommendedName>
        <fullName evidence="5">Bifunctional ligase/repressor BirA</fullName>
    </recommendedName>
    <alternativeName>
        <fullName evidence="5">Biotin--[acetyl-CoA-carboxylase] ligase</fullName>
        <ecNumber evidence="5">6.3.4.15</ecNumber>
    </alternativeName>
    <alternativeName>
        <fullName evidence="5">Biotin--protein ligase</fullName>
    </alternativeName>
    <alternativeName>
        <fullName evidence="5">Biotin-[acetyl-CoA carboxylase] synthetase</fullName>
    </alternativeName>
</protein>
<feature type="binding site" evidence="5">
    <location>
        <begin position="120"/>
        <end position="122"/>
    </location>
    <ligand>
        <name>biotin</name>
        <dbReference type="ChEBI" id="CHEBI:57586"/>
    </ligand>
</feature>
<evidence type="ECO:0000256" key="1">
    <source>
        <dbReference type="ARBA" id="ARBA00022598"/>
    </source>
</evidence>
<dbReference type="Gene3D" id="3.30.930.10">
    <property type="entry name" value="Bira Bifunctional Protein, Domain 2"/>
    <property type="match status" value="1"/>
</dbReference>
<dbReference type="InterPro" id="IPR036388">
    <property type="entry name" value="WH-like_DNA-bd_sf"/>
</dbReference>
<comment type="function">
    <text evidence="5">Acts both as a biotin--[acetyl-CoA-carboxylase] ligase and a repressor.</text>
</comment>
<keyword evidence="2 5" id="KW-0547">Nucleotide-binding</keyword>
<dbReference type="GeneID" id="93780850"/>
<dbReference type="KEGG" id="shh:ShL2_01339"/>
<dbReference type="InterPro" id="IPR008988">
    <property type="entry name" value="Transcriptional_repressor_C"/>
</dbReference>
<evidence type="ECO:0000256" key="2">
    <source>
        <dbReference type="ARBA" id="ARBA00022741"/>
    </source>
</evidence>
<dbReference type="Proteomes" id="UP000238153">
    <property type="component" value="Unassembled WGS sequence"/>
</dbReference>
<comment type="similarity">
    <text evidence="5">Belongs to the biotin--protein ligase family.</text>
</comment>
<feature type="domain" description="BPL/LPL catalytic" evidence="6">
    <location>
        <begin position="70"/>
        <end position="260"/>
    </location>
</feature>
<dbReference type="GO" id="GO:0009249">
    <property type="term" value="P:protein lipoylation"/>
    <property type="evidence" value="ECO:0007669"/>
    <property type="project" value="UniProtKB-ARBA"/>
</dbReference>
<keyword evidence="5" id="KW-0804">Transcription</keyword>
<sequence>MSKYSQDVIRMLYMHQSEYISGQYIANQLNISRAAVKKVIDQLKKDGCKIESINHKGHQLNELPDSWYNGIVSYILKNSQLASEIKVFKSVESTQIIAKQELVDNNKSMIILSDEQTKGRGRFNRNWASSKGKGLWMSLVLRPNVPFSMIPKFNLFVALGIRDAIQSFTNDKVEIKWPNDIYIADKKVCGFLTEMIANYDSIDAIICGIGINLNHSDSDFSDDIKQRATSIRLHSNNKINRYSFLKKLISSIEKRYSQFLTKPFTEIRNEYIEASNIWQRQLRFTENDKQFIGEAIDIDNDGFLIVRDENNDVRRLISADIDI</sequence>
<dbReference type="InterPro" id="IPR003142">
    <property type="entry name" value="BPL_C"/>
</dbReference>
<dbReference type="Proteomes" id="UP001269271">
    <property type="component" value="Unassembled WGS sequence"/>
</dbReference>
<dbReference type="InterPro" id="IPR013196">
    <property type="entry name" value="HTH_11"/>
</dbReference>
<dbReference type="GO" id="GO:0016740">
    <property type="term" value="F:transferase activity"/>
    <property type="evidence" value="ECO:0007669"/>
    <property type="project" value="UniProtKB-ARBA"/>
</dbReference>
<evidence type="ECO:0000313" key="8">
    <source>
        <dbReference type="EMBL" id="PPJ76752.1"/>
    </source>
</evidence>
<dbReference type="EC" id="6.3.4.15" evidence="5"/>
<keyword evidence="5" id="KW-0678">Repressor</keyword>
<reference evidence="8 9" key="1">
    <citation type="submission" date="2017-11" db="EMBL/GenBank/DDBJ databases">
        <authorList>
            <person name="Founou R.C."/>
            <person name="Founou L."/>
            <person name="Allam M."/>
            <person name="Ismail A."/>
            <person name="Essack S.Y."/>
        </authorList>
    </citation>
    <scope>NUCLEOTIDE SEQUENCE [LARGE SCALE GENOMIC DNA]</scope>
    <source>
        <strain evidence="8 9">G811N2B1</strain>
    </source>
</reference>
<evidence type="ECO:0000256" key="5">
    <source>
        <dbReference type="HAMAP-Rule" id="MF_00978"/>
    </source>
</evidence>
<reference evidence="7 10" key="2">
    <citation type="submission" date="2023-08" db="EMBL/GenBank/DDBJ databases">
        <title>Genomic surveillance of Staphylococcus haemolyticus neonatal outbreak in southern France.</title>
        <authorList>
            <person name="Magnan C."/>
            <person name="Morsli M."/>
            <person name="Thiery B."/>
            <person name="Salipante F."/>
            <person name="Attar J."/>
            <person name="Massimo D.M."/>
            <person name="Ory J."/>
            <person name="Pantel A."/>
            <person name="Lavigne J.-P."/>
        </authorList>
    </citation>
    <scope>NUCLEOTIDE SEQUENCE [LARGE SCALE GENOMIC DNA]</scope>
    <source>
        <strain evidence="7 10">NSH026</strain>
    </source>
</reference>
<dbReference type="CDD" id="cd16442">
    <property type="entry name" value="BPL"/>
    <property type="match status" value="1"/>
</dbReference>
<feature type="binding site" evidence="5">
    <location>
        <position position="116"/>
    </location>
    <ligand>
        <name>biotin</name>
        <dbReference type="ChEBI" id="CHEBI:57586"/>
    </ligand>
</feature>
<proteinExistence type="inferred from homology"/>
<dbReference type="PANTHER" id="PTHR12835:SF5">
    <property type="entry name" value="BIOTIN--PROTEIN LIGASE"/>
    <property type="match status" value="1"/>
</dbReference>
<evidence type="ECO:0000259" key="6">
    <source>
        <dbReference type="PROSITE" id="PS51733"/>
    </source>
</evidence>
<dbReference type="Gene3D" id="2.30.30.100">
    <property type="match status" value="1"/>
</dbReference>
<evidence type="ECO:0000313" key="9">
    <source>
        <dbReference type="Proteomes" id="UP000238153"/>
    </source>
</evidence>
<dbReference type="RefSeq" id="WP_011275751.1">
    <property type="nucleotide sequence ID" value="NZ_BKAY01000003.1"/>
</dbReference>
<name>A0A2A1KA42_STAHA</name>
<dbReference type="InterPro" id="IPR036390">
    <property type="entry name" value="WH_DNA-bd_sf"/>
</dbReference>